<name>A0A9X1T3N1_9HYPH</name>
<feature type="region of interest" description="Disordered" evidence="1">
    <location>
        <begin position="183"/>
        <end position="204"/>
    </location>
</feature>
<dbReference type="RefSeq" id="WP_233717129.1">
    <property type="nucleotide sequence ID" value="NZ_JAJUWU010000001.1"/>
</dbReference>
<evidence type="ECO:0000256" key="1">
    <source>
        <dbReference type="SAM" id="MobiDB-lite"/>
    </source>
</evidence>
<comment type="caution">
    <text evidence="2">The sequence shown here is derived from an EMBL/GenBank/DDBJ whole genome shotgun (WGS) entry which is preliminary data.</text>
</comment>
<dbReference type="EMBL" id="JAJUWU010000001">
    <property type="protein sequence ID" value="MCE7026425.1"/>
    <property type="molecule type" value="Genomic_DNA"/>
</dbReference>
<sequence length="214" mass="23993">MNRVTIINRALSRIGCLAVQSEAEPGPAGVGVLHTYDSVLEDLLSKYPWHFAKRFAALTRLGKTPPKGWKSAFMLPPDRLDPPRAYYESAGDDRPTSRFELALDEVYADSDVLFAEYRFRADPRYWPGYFRELVVLALAAEYALEIREEVTLRDRLRRDCYGPPEYQGEGGQFAVAAALDAQSQPGDQPAGGFDPLTSTRHGYDADDARAGWTW</sequence>
<proteinExistence type="predicted"/>
<protein>
    <submittedName>
        <fullName evidence="2">Uncharacterized protein</fullName>
    </submittedName>
</protein>
<reference evidence="2" key="1">
    <citation type="submission" date="2022-01" db="EMBL/GenBank/DDBJ databases">
        <title>Jiella avicenniae sp. nov., a novel endophytic bacterium isolated from bark of Avicennia marina.</title>
        <authorList>
            <person name="Tuo L."/>
        </authorList>
    </citation>
    <scope>NUCLEOTIDE SEQUENCE</scope>
    <source>
        <strain evidence="2">CBK1P-4</strain>
    </source>
</reference>
<evidence type="ECO:0000313" key="2">
    <source>
        <dbReference type="EMBL" id="MCE7026425.1"/>
    </source>
</evidence>
<dbReference type="Proteomes" id="UP001139035">
    <property type="component" value="Unassembled WGS sequence"/>
</dbReference>
<organism evidence="2 3">
    <name type="scientific">Jiella avicenniae</name>
    <dbReference type="NCBI Taxonomy" id="2907202"/>
    <lineage>
        <taxon>Bacteria</taxon>
        <taxon>Pseudomonadati</taxon>
        <taxon>Pseudomonadota</taxon>
        <taxon>Alphaproteobacteria</taxon>
        <taxon>Hyphomicrobiales</taxon>
        <taxon>Aurantimonadaceae</taxon>
        <taxon>Jiella</taxon>
    </lineage>
</organism>
<dbReference type="AlphaFoldDB" id="A0A9X1T3N1"/>
<evidence type="ECO:0000313" key="3">
    <source>
        <dbReference type="Proteomes" id="UP001139035"/>
    </source>
</evidence>
<keyword evidence="3" id="KW-1185">Reference proteome</keyword>
<accession>A0A9X1T3N1</accession>
<gene>
    <name evidence="2" type="ORF">LZD57_00345</name>
</gene>